<keyword evidence="3" id="KW-1185">Reference proteome</keyword>
<organism evidence="2 3">
    <name type="scientific">Eimeria acervulina</name>
    <name type="common">Coccidian parasite</name>
    <dbReference type="NCBI Taxonomy" id="5801"/>
    <lineage>
        <taxon>Eukaryota</taxon>
        <taxon>Sar</taxon>
        <taxon>Alveolata</taxon>
        <taxon>Apicomplexa</taxon>
        <taxon>Conoidasida</taxon>
        <taxon>Coccidia</taxon>
        <taxon>Eucoccidiorida</taxon>
        <taxon>Eimeriorina</taxon>
        <taxon>Eimeriidae</taxon>
        <taxon>Eimeria</taxon>
    </lineage>
</organism>
<evidence type="ECO:0000256" key="1">
    <source>
        <dbReference type="SAM" id="MobiDB-lite"/>
    </source>
</evidence>
<dbReference type="GeneID" id="25273944"/>
<feature type="compositionally biased region" description="Low complexity" evidence="1">
    <location>
        <begin position="23"/>
        <end position="57"/>
    </location>
</feature>
<proteinExistence type="predicted"/>
<dbReference type="EMBL" id="HG671480">
    <property type="protein sequence ID" value="CDI81081.1"/>
    <property type="molecule type" value="Genomic_DNA"/>
</dbReference>
<dbReference type="RefSeq" id="XP_013249091.1">
    <property type="nucleotide sequence ID" value="XM_013393637.1"/>
</dbReference>
<reference evidence="2" key="1">
    <citation type="submission" date="2013-10" db="EMBL/GenBank/DDBJ databases">
        <title>Genomic analysis of the causative agents of coccidiosis in chickens.</title>
        <authorList>
            <person name="Reid A.J."/>
            <person name="Blake D."/>
            <person name="Billington K."/>
            <person name="Browne H."/>
            <person name="Dunn M."/>
            <person name="Hung S."/>
            <person name="Kawahara F."/>
            <person name="Miranda-Saavedra D."/>
            <person name="Mourier T."/>
            <person name="Nagra H."/>
            <person name="Otto T.D."/>
            <person name="Rawlings N."/>
            <person name="Sanchez A."/>
            <person name="Sanders M."/>
            <person name="Subramaniam C."/>
            <person name="Tay Y."/>
            <person name="Dear P."/>
            <person name="Doerig C."/>
            <person name="Gruber A."/>
            <person name="Parkinson J."/>
            <person name="Shirley M."/>
            <person name="Wan K.L."/>
            <person name="Berriman M."/>
            <person name="Tomley F."/>
            <person name="Pain A."/>
        </authorList>
    </citation>
    <scope>NUCLEOTIDE SEQUENCE</scope>
    <source>
        <strain evidence="2">Houghton</strain>
    </source>
</reference>
<evidence type="ECO:0000313" key="2">
    <source>
        <dbReference type="EMBL" id="CDI81081.1"/>
    </source>
</evidence>
<sequence>MSIFTGRSGARGTGSRIPTGPPSMNNTTTANSSSNNNISSSSSSSSSSTFEASTRASGMQTGQQLVERLSDVSADALEKARQIVASMRGGSAQGEAADANSSYLLCFQLLKLAGLEAEIPRLVVFGQQSMGKTTLLDGRAAVGRVAAAVAAAVAADAAAILASAAAASAD</sequence>
<gene>
    <name evidence="2" type="ORF">EAH_00058740</name>
</gene>
<feature type="compositionally biased region" description="Low complexity" evidence="1">
    <location>
        <begin position="1"/>
        <end position="16"/>
    </location>
</feature>
<feature type="region of interest" description="Disordered" evidence="1">
    <location>
        <begin position="1"/>
        <end position="63"/>
    </location>
</feature>
<protein>
    <submittedName>
        <fullName evidence="2">Uncharacterized protein</fullName>
    </submittedName>
</protein>
<dbReference type="OMA" id="MFTGRNR"/>
<dbReference type="Proteomes" id="UP000018050">
    <property type="component" value="Unassembled WGS sequence"/>
</dbReference>
<name>U6GLJ6_EIMAC</name>
<dbReference type="OrthoDB" id="415706at2759"/>
<dbReference type="AlphaFoldDB" id="U6GLJ6"/>
<dbReference type="VEuPathDB" id="ToxoDB:EAH_00058740"/>
<accession>U6GLJ6</accession>
<reference evidence="2" key="2">
    <citation type="submission" date="2013-10" db="EMBL/GenBank/DDBJ databases">
        <authorList>
            <person name="Aslett M."/>
        </authorList>
    </citation>
    <scope>NUCLEOTIDE SEQUENCE</scope>
    <source>
        <strain evidence="2">Houghton</strain>
    </source>
</reference>
<evidence type="ECO:0000313" key="3">
    <source>
        <dbReference type="Proteomes" id="UP000018050"/>
    </source>
</evidence>